<evidence type="ECO:0000313" key="2">
    <source>
        <dbReference type="Proteomes" id="UP001551658"/>
    </source>
</evidence>
<sequence>MLNTQQTLKLDDGRVSMCCGVWPCGIGRGYARWQNNNDDLGEMK</sequence>
<dbReference type="RefSeq" id="WP_357983365.1">
    <property type="nucleotide sequence ID" value="NZ_JBFAIH010000017.1"/>
</dbReference>
<organism evidence="1 2">
    <name type="scientific">Nocardia fusca</name>
    <dbReference type="NCBI Taxonomy" id="941183"/>
    <lineage>
        <taxon>Bacteria</taxon>
        <taxon>Bacillati</taxon>
        <taxon>Actinomycetota</taxon>
        <taxon>Actinomycetes</taxon>
        <taxon>Mycobacteriales</taxon>
        <taxon>Nocardiaceae</taxon>
        <taxon>Nocardia</taxon>
    </lineage>
</organism>
<dbReference type="EMBL" id="JBFAIH010000017">
    <property type="protein sequence ID" value="MEV0366044.1"/>
    <property type="molecule type" value="Genomic_DNA"/>
</dbReference>
<proteinExistence type="predicted"/>
<accession>A0ABV3FE97</accession>
<name>A0ABV3FE97_9NOCA</name>
<keyword evidence="2" id="KW-1185">Reference proteome</keyword>
<gene>
    <name evidence="1" type="ORF">AB0H72_25410</name>
</gene>
<dbReference type="Proteomes" id="UP001551658">
    <property type="component" value="Unassembled WGS sequence"/>
</dbReference>
<evidence type="ECO:0000313" key="1">
    <source>
        <dbReference type="EMBL" id="MEV0366044.1"/>
    </source>
</evidence>
<protein>
    <submittedName>
        <fullName evidence="1">Uncharacterized protein</fullName>
    </submittedName>
</protein>
<reference evidence="1 2" key="1">
    <citation type="submission" date="2024-06" db="EMBL/GenBank/DDBJ databases">
        <title>The Natural Products Discovery Center: Release of the First 8490 Sequenced Strains for Exploring Actinobacteria Biosynthetic Diversity.</title>
        <authorList>
            <person name="Kalkreuter E."/>
            <person name="Kautsar S.A."/>
            <person name="Yang D."/>
            <person name="Bader C.D."/>
            <person name="Teijaro C.N."/>
            <person name="Fluegel L."/>
            <person name="Davis C.M."/>
            <person name="Simpson J.R."/>
            <person name="Lauterbach L."/>
            <person name="Steele A.D."/>
            <person name="Gui C."/>
            <person name="Meng S."/>
            <person name="Li G."/>
            <person name="Viehrig K."/>
            <person name="Ye F."/>
            <person name="Su P."/>
            <person name="Kiefer A.F."/>
            <person name="Nichols A."/>
            <person name="Cepeda A.J."/>
            <person name="Yan W."/>
            <person name="Fan B."/>
            <person name="Jiang Y."/>
            <person name="Adhikari A."/>
            <person name="Zheng C.-J."/>
            <person name="Schuster L."/>
            <person name="Cowan T.M."/>
            <person name="Smanski M.J."/>
            <person name="Chevrette M.G."/>
            <person name="De Carvalho L.P.S."/>
            <person name="Shen B."/>
        </authorList>
    </citation>
    <scope>NUCLEOTIDE SEQUENCE [LARGE SCALE GENOMIC DNA]</scope>
    <source>
        <strain evidence="1 2">NPDC050671</strain>
    </source>
</reference>
<comment type="caution">
    <text evidence="1">The sequence shown here is derived from an EMBL/GenBank/DDBJ whole genome shotgun (WGS) entry which is preliminary data.</text>
</comment>